<gene>
    <name evidence="2" type="ORF">BGHDH14_bgh02376</name>
</gene>
<evidence type="ECO:0000313" key="3">
    <source>
        <dbReference type="Proteomes" id="UP000015441"/>
    </source>
</evidence>
<reference evidence="2 3" key="1">
    <citation type="journal article" date="2010" name="Science">
        <title>Genome expansion and gene loss in powdery mildew fungi reveal tradeoffs in extreme parasitism.</title>
        <authorList>
            <person name="Spanu P.D."/>
            <person name="Abbott J.C."/>
            <person name="Amselem J."/>
            <person name="Burgis T.A."/>
            <person name="Soanes D.M."/>
            <person name="Stueber K."/>
            <person name="Ver Loren van Themaat E."/>
            <person name="Brown J.K.M."/>
            <person name="Butcher S.A."/>
            <person name="Gurr S.J."/>
            <person name="Lebrun M.-H."/>
            <person name="Ridout C.J."/>
            <person name="Schulze-Lefert P."/>
            <person name="Talbot N.J."/>
            <person name="Ahmadinejad N."/>
            <person name="Ametz C."/>
            <person name="Barton G.R."/>
            <person name="Benjdia M."/>
            <person name="Bidzinski P."/>
            <person name="Bindschedler L.V."/>
            <person name="Both M."/>
            <person name="Brewer M.T."/>
            <person name="Cadle-Davidson L."/>
            <person name="Cadle-Davidson M.M."/>
            <person name="Collemare J."/>
            <person name="Cramer R."/>
            <person name="Frenkel O."/>
            <person name="Godfrey D."/>
            <person name="Harriman J."/>
            <person name="Hoede C."/>
            <person name="King B.C."/>
            <person name="Klages S."/>
            <person name="Kleemann J."/>
            <person name="Knoll D."/>
            <person name="Koti P.S."/>
            <person name="Kreplak J."/>
            <person name="Lopez-Ruiz F.J."/>
            <person name="Lu X."/>
            <person name="Maekawa T."/>
            <person name="Mahanil S."/>
            <person name="Micali C."/>
            <person name="Milgroom M.G."/>
            <person name="Montana G."/>
            <person name="Noir S."/>
            <person name="O'Connell R.J."/>
            <person name="Oberhaensli S."/>
            <person name="Parlange F."/>
            <person name="Pedersen C."/>
            <person name="Quesneville H."/>
            <person name="Reinhardt R."/>
            <person name="Rott M."/>
            <person name="Sacristan S."/>
            <person name="Schmidt S.M."/>
            <person name="Schoen M."/>
            <person name="Skamnioti P."/>
            <person name="Sommer H."/>
            <person name="Stephens A."/>
            <person name="Takahara H."/>
            <person name="Thordal-Christensen H."/>
            <person name="Vigouroux M."/>
            <person name="Wessling R."/>
            <person name="Wicker T."/>
            <person name="Panstruga R."/>
        </authorList>
    </citation>
    <scope>NUCLEOTIDE SEQUENCE [LARGE SCALE GENOMIC DNA]</scope>
    <source>
        <strain evidence="2">DH14</strain>
    </source>
</reference>
<dbReference type="HOGENOM" id="CLU_2183501_0_0_1"/>
<protein>
    <submittedName>
        <fullName evidence="2">CSEP0048 putative effector protein</fullName>
    </submittedName>
</protein>
<name>N1J9S5_BLUG1</name>
<dbReference type="EMBL" id="CAUH01002377">
    <property type="protein sequence ID" value="CCU76349.1"/>
    <property type="molecule type" value="Genomic_DNA"/>
</dbReference>
<proteinExistence type="predicted"/>
<organism evidence="2 3">
    <name type="scientific">Blumeria graminis f. sp. hordei (strain DH14)</name>
    <name type="common">Barley powdery mildew</name>
    <name type="synonym">Oidium monilioides f. sp. hordei</name>
    <dbReference type="NCBI Taxonomy" id="546991"/>
    <lineage>
        <taxon>Eukaryota</taxon>
        <taxon>Fungi</taxon>
        <taxon>Dikarya</taxon>
        <taxon>Ascomycota</taxon>
        <taxon>Pezizomycotina</taxon>
        <taxon>Leotiomycetes</taxon>
        <taxon>Erysiphales</taxon>
        <taxon>Erysiphaceae</taxon>
        <taxon>Blumeria</taxon>
        <taxon>Blumeria hordei</taxon>
    </lineage>
</organism>
<dbReference type="OrthoDB" id="10439597at2759"/>
<keyword evidence="1" id="KW-0732">Signal</keyword>
<sequence length="109" mass="12625">MKINSHAFIIYLMGHVQIIDALNSWVCGNEVTITPQMLSTALSKGSDREFTRVHFEKGEKLRRYIISVDDRPCDFNVPEFYSVIAYPDKSILRVERTINNAYEKCSEIH</sequence>
<feature type="chain" id="PRO_5004106495" evidence="1">
    <location>
        <begin position="22"/>
        <end position="109"/>
    </location>
</feature>
<dbReference type="InParanoid" id="N1J9S5"/>
<evidence type="ECO:0000313" key="2">
    <source>
        <dbReference type="EMBL" id="CCU76349.1"/>
    </source>
</evidence>
<feature type="signal peptide" evidence="1">
    <location>
        <begin position="1"/>
        <end position="21"/>
    </location>
</feature>
<accession>N1J9S5</accession>
<evidence type="ECO:0000256" key="1">
    <source>
        <dbReference type="SAM" id="SignalP"/>
    </source>
</evidence>
<dbReference type="Proteomes" id="UP000015441">
    <property type="component" value="Unassembled WGS sequence"/>
</dbReference>
<dbReference type="AlphaFoldDB" id="N1J9S5"/>
<comment type="caution">
    <text evidence="2">The sequence shown here is derived from an EMBL/GenBank/DDBJ whole genome shotgun (WGS) entry which is preliminary data.</text>
</comment>
<keyword evidence="3" id="KW-1185">Reference proteome</keyword>